<dbReference type="Ensembl" id="ENSFHET00000000541.1">
    <property type="protein sequence ID" value="ENSFHEP00000027278.1"/>
    <property type="gene ID" value="ENSFHEG00000010637.1"/>
</dbReference>
<keyword evidence="11" id="KW-1185">Reference proteome</keyword>
<dbReference type="InterPro" id="IPR052051">
    <property type="entry name" value="TCR_complex_component"/>
</dbReference>
<dbReference type="InterPro" id="IPR007110">
    <property type="entry name" value="Ig-like_dom"/>
</dbReference>
<organism evidence="10 11">
    <name type="scientific">Fundulus heteroclitus</name>
    <name type="common">Killifish</name>
    <name type="synonym">Mummichog</name>
    <dbReference type="NCBI Taxonomy" id="8078"/>
    <lineage>
        <taxon>Eukaryota</taxon>
        <taxon>Metazoa</taxon>
        <taxon>Chordata</taxon>
        <taxon>Craniata</taxon>
        <taxon>Vertebrata</taxon>
        <taxon>Euteleostomi</taxon>
        <taxon>Actinopterygii</taxon>
        <taxon>Neopterygii</taxon>
        <taxon>Teleostei</taxon>
        <taxon>Neoteleostei</taxon>
        <taxon>Acanthomorphata</taxon>
        <taxon>Ovalentaria</taxon>
        <taxon>Atherinomorphae</taxon>
        <taxon>Cyprinodontiformes</taxon>
        <taxon>Fundulidae</taxon>
        <taxon>Fundulus</taxon>
    </lineage>
</organism>
<dbReference type="PANTHER" id="PTHR19433">
    <property type="entry name" value="T-CELL RECEPTOR ALPHA CHAIN V REGION-RELATED"/>
    <property type="match status" value="1"/>
</dbReference>
<feature type="transmembrane region" description="Helical" evidence="8">
    <location>
        <begin position="243"/>
        <end position="266"/>
    </location>
</feature>
<evidence type="ECO:0000259" key="9">
    <source>
        <dbReference type="PROSITE" id="PS50835"/>
    </source>
</evidence>
<dbReference type="AlphaFoldDB" id="A0A3Q2QIE9"/>
<dbReference type="GO" id="GO:0002376">
    <property type="term" value="P:immune system process"/>
    <property type="evidence" value="ECO:0007669"/>
    <property type="project" value="UniProtKB-KW"/>
</dbReference>
<reference evidence="10" key="2">
    <citation type="submission" date="2025-09" db="UniProtKB">
        <authorList>
            <consortium name="Ensembl"/>
        </authorList>
    </citation>
    <scope>IDENTIFICATION</scope>
</reference>
<feature type="domain" description="Ig-like" evidence="9">
    <location>
        <begin position="24"/>
        <end position="103"/>
    </location>
</feature>
<accession>A0A3Q2QIE9</accession>
<keyword evidence="8" id="KW-0812">Transmembrane</keyword>
<protein>
    <submittedName>
        <fullName evidence="10">Uncharacterized LOC105923636</fullName>
    </submittedName>
</protein>
<sequence>MILSSAHTATLKSMSLLMESSDVGTNVALQCLCQDNAAVMFYWYKQILGKKPKLVCSFYKHNNIGNFQNEFNNSRFSLDTENHGNILLKISDLRISDSATYHCVKGNLAEFKFCEGTTLIVKDFGLNLKTSRHQSETEPILSRGFVTPSCAVQTGYYGGGHGLYWFTNYKKYHPGLIYSQVGREPSERKPNTSRNSCAFSLSMENMNKSHAGTYLCAVASCGHLLFGNRTIVPAEGEAVSSVLVYLLSGTFAFSTLLVVSLASLVYRLSKRQIQQTGTYRYLTPHLNFYGVKKNKF</sequence>
<feature type="transmembrane region" description="Helical" evidence="8">
    <location>
        <begin position="211"/>
        <end position="231"/>
    </location>
</feature>
<dbReference type="GeneTree" id="ENSGT00950000182968"/>
<keyword evidence="7" id="KW-0325">Glycoprotein</keyword>
<dbReference type="Proteomes" id="UP000265000">
    <property type="component" value="Unplaced"/>
</dbReference>
<keyword evidence="2" id="KW-1003">Cell membrane</keyword>
<dbReference type="SUPFAM" id="SSF48726">
    <property type="entry name" value="Immunoglobulin"/>
    <property type="match status" value="2"/>
</dbReference>
<name>A0A3Q2QIE9_FUNHE</name>
<dbReference type="PROSITE" id="PS50835">
    <property type="entry name" value="IG_LIKE"/>
    <property type="match status" value="1"/>
</dbReference>
<dbReference type="SMART" id="SM00409">
    <property type="entry name" value="IG"/>
    <property type="match status" value="2"/>
</dbReference>
<evidence type="ECO:0000256" key="1">
    <source>
        <dbReference type="ARBA" id="ARBA00004236"/>
    </source>
</evidence>
<dbReference type="InterPro" id="IPR013106">
    <property type="entry name" value="Ig_V-set"/>
</dbReference>
<dbReference type="InterPro" id="IPR036179">
    <property type="entry name" value="Ig-like_dom_sf"/>
</dbReference>
<evidence type="ECO:0000256" key="3">
    <source>
        <dbReference type="ARBA" id="ARBA00022729"/>
    </source>
</evidence>
<evidence type="ECO:0000256" key="8">
    <source>
        <dbReference type="SAM" id="Phobius"/>
    </source>
</evidence>
<evidence type="ECO:0000256" key="2">
    <source>
        <dbReference type="ARBA" id="ARBA00022475"/>
    </source>
</evidence>
<reference evidence="10" key="1">
    <citation type="submission" date="2025-08" db="UniProtKB">
        <authorList>
            <consortium name="Ensembl"/>
        </authorList>
    </citation>
    <scope>IDENTIFICATION</scope>
</reference>
<keyword evidence="8" id="KW-1133">Transmembrane helix</keyword>
<evidence type="ECO:0000256" key="7">
    <source>
        <dbReference type="ARBA" id="ARBA00023180"/>
    </source>
</evidence>
<keyword evidence="6" id="KW-1015">Disulfide bond</keyword>
<evidence type="ECO:0000256" key="6">
    <source>
        <dbReference type="ARBA" id="ARBA00023157"/>
    </source>
</evidence>
<dbReference type="InterPro" id="IPR003599">
    <property type="entry name" value="Ig_sub"/>
</dbReference>
<dbReference type="GO" id="GO:0009617">
    <property type="term" value="P:response to bacterium"/>
    <property type="evidence" value="ECO:0007669"/>
    <property type="project" value="TreeGrafter"/>
</dbReference>
<dbReference type="InterPro" id="IPR013783">
    <property type="entry name" value="Ig-like_fold"/>
</dbReference>
<comment type="subcellular location">
    <subcellularLocation>
        <location evidence="1">Cell membrane</location>
    </subcellularLocation>
</comment>
<dbReference type="GO" id="GO:0005886">
    <property type="term" value="C:plasma membrane"/>
    <property type="evidence" value="ECO:0007669"/>
    <property type="project" value="UniProtKB-SubCell"/>
</dbReference>
<dbReference type="Pfam" id="PF07686">
    <property type="entry name" value="V-set"/>
    <property type="match status" value="1"/>
</dbReference>
<keyword evidence="5 8" id="KW-0472">Membrane</keyword>
<dbReference type="PANTHER" id="PTHR19433:SF127">
    <property type="entry name" value="NITR9"/>
    <property type="match status" value="1"/>
</dbReference>
<evidence type="ECO:0000313" key="10">
    <source>
        <dbReference type="Ensembl" id="ENSFHEP00000027278.1"/>
    </source>
</evidence>
<evidence type="ECO:0000256" key="5">
    <source>
        <dbReference type="ARBA" id="ARBA00023136"/>
    </source>
</evidence>
<keyword evidence="3" id="KW-0732">Signal</keyword>
<dbReference type="CDD" id="cd00099">
    <property type="entry name" value="IgV"/>
    <property type="match status" value="1"/>
</dbReference>
<evidence type="ECO:0000313" key="11">
    <source>
        <dbReference type="Proteomes" id="UP000265000"/>
    </source>
</evidence>
<evidence type="ECO:0000256" key="4">
    <source>
        <dbReference type="ARBA" id="ARBA00022859"/>
    </source>
</evidence>
<dbReference type="Gene3D" id="2.60.40.10">
    <property type="entry name" value="Immunoglobulins"/>
    <property type="match status" value="2"/>
</dbReference>
<proteinExistence type="predicted"/>
<keyword evidence="4" id="KW-0391">Immunity</keyword>